<keyword evidence="4 9" id="KW-1003">Cell membrane</keyword>
<feature type="transmembrane region" description="Helical" evidence="9">
    <location>
        <begin position="207"/>
        <end position="227"/>
    </location>
</feature>
<comment type="subcellular location">
    <subcellularLocation>
        <location evidence="1 9">Cell membrane</location>
        <topology evidence="1 9">Multi-pass membrane protein</topology>
    </subcellularLocation>
</comment>
<feature type="transmembrane region" description="Helical" evidence="9">
    <location>
        <begin position="58"/>
        <end position="76"/>
    </location>
</feature>
<keyword evidence="7 9" id="KW-1133">Transmembrane helix</keyword>
<name>A0A5C6VKC8_9BACI</name>
<dbReference type="PANTHER" id="PTHR34308">
    <property type="entry name" value="COBALAMIN BIOSYNTHESIS PROTEIN CBIB"/>
    <property type="match status" value="1"/>
</dbReference>
<dbReference type="EMBL" id="VOQF01000013">
    <property type="protein sequence ID" value="TXC86012.1"/>
    <property type="molecule type" value="Genomic_DNA"/>
</dbReference>
<dbReference type="GO" id="GO:0009236">
    <property type="term" value="P:cobalamin biosynthetic process"/>
    <property type="evidence" value="ECO:0007669"/>
    <property type="project" value="UniProtKB-UniRule"/>
</dbReference>
<evidence type="ECO:0000256" key="5">
    <source>
        <dbReference type="ARBA" id="ARBA00022573"/>
    </source>
</evidence>
<dbReference type="PANTHER" id="PTHR34308:SF1">
    <property type="entry name" value="COBALAMIN BIOSYNTHESIS PROTEIN CBIB"/>
    <property type="match status" value="1"/>
</dbReference>
<keyword evidence="5 9" id="KW-0169">Cobalamin biosynthesis</keyword>
<keyword evidence="11" id="KW-1185">Reference proteome</keyword>
<evidence type="ECO:0000256" key="8">
    <source>
        <dbReference type="ARBA" id="ARBA00023136"/>
    </source>
</evidence>
<comment type="caution">
    <text evidence="10">The sequence shown here is derived from an EMBL/GenBank/DDBJ whole genome shotgun (WGS) entry which is preliminary data.</text>
</comment>
<evidence type="ECO:0000256" key="3">
    <source>
        <dbReference type="ARBA" id="ARBA00006263"/>
    </source>
</evidence>
<keyword evidence="6 9" id="KW-0812">Transmembrane</keyword>
<reference evidence="10 11" key="1">
    <citation type="journal article" date="2005" name="Int. J. Syst. Evol. Microbiol.">
        <title>Bacillus litoralis sp. nov., isolated from a tidal flat of the Yellow Sea in Korea.</title>
        <authorList>
            <person name="Yoon J.H."/>
            <person name="Oh T.K."/>
        </authorList>
    </citation>
    <scope>NUCLEOTIDE SEQUENCE [LARGE SCALE GENOMIC DNA]</scope>
    <source>
        <strain evidence="10 11">SW-211</strain>
    </source>
</reference>
<comment type="pathway">
    <text evidence="2 9">Cofactor biosynthesis; adenosylcobalamin biosynthesis.</text>
</comment>
<evidence type="ECO:0000313" key="10">
    <source>
        <dbReference type="EMBL" id="TXC86012.1"/>
    </source>
</evidence>
<dbReference type="OrthoDB" id="9811967at2"/>
<sequence>MIMSVFDLHVYLILLAVLLDGLIGDPKWTPHPVIIIGKGISTLEEAWNKDRYRKCKGLLLLISIVGGTYLFVYFVLEVLALIHPILSLLFEIYFISSTVAIKGLQQAATDVQKPLKNNDLITARKKLGYIVGRDTHDLPASEIVRGTVETVAENTVDGVISPLFWALIGGAPLAMAYRAINTLDSMVGYKNEKFIDFGWASARCDDLANYVPARLTALCMWIFSLFVPKLRRWNALKVTFRDAKKHPSPNGGWPEAMTAGLLGVVLGGQNKYEGIVSYRAEMGHFYRKLHVGDITSTVLFMHGAWIVFIILLFCITLI</sequence>
<comment type="caution">
    <text evidence="9">Lacks conserved residue(s) required for the propagation of feature annotation.</text>
</comment>
<evidence type="ECO:0000313" key="11">
    <source>
        <dbReference type="Proteomes" id="UP000321363"/>
    </source>
</evidence>
<evidence type="ECO:0000256" key="7">
    <source>
        <dbReference type="ARBA" id="ARBA00022989"/>
    </source>
</evidence>
<dbReference type="InterPro" id="IPR004485">
    <property type="entry name" value="Cobalamin_biosynth_CobD/CbiB"/>
</dbReference>
<dbReference type="NCBIfam" id="TIGR00380">
    <property type="entry name" value="cobal_cbiB"/>
    <property type="match status" value="1"/>
</dbReference>
<accession>A0A5C6VKC8</accession>
<dbReference type="AlphaFoldDB" id="A0A5C6VKC8"/>
<feature type="transmembrane region" description="Helical" evidence="9">
    <location>
        <begin position="294"/>
        <end position="317"/>
    </location>
</feature>
<keyword evidence="8 9" id="KW-0472">Membrane</keyword>
<gene>
    <name evidence="9 10" type="primary">cobD</name>
    <name evidence="10" type="ORF">FS935_18330</name>
</gene>
<proteinExistence type="inferred from homology"/>
<dbReference type="Proteomes" id="UP000321363">
    <property type="component" value="Unassembled WGS sequence"/>
</dbReference>
<feature type="transmembrane region" description="Helical" evidence="9">
    <location>
        <begin position="82"/>
        <end position="104"/>
    </location>
</feature>
<evidence type="ECO:0000256" key="4">
    <source>
        <dbReference type="ARBA" id="ARBA00022475"/>
    </source>
</evidence>
<dbReference type="Pfam" id="PF03186">
    <property type="entry name" value="CobD_Cbib"/>
    <property type="match status" value="1"/>
</dbReference>
<dbReference type="GO" id="GO:0048472">
    <property type="term" value="F:threonine-phosphate decarboxylase activity"/>
    <property type="evidence" value="ECO:0007669"/>
    <property type="project" value="InterPro"/>
</dbReference>
<dbReference type="UniPathway" id="UPA00148"/>
<dbReference type="GO" id="GO:0005886">
    <property type="term" value="C:plasma membrane"/>
    <property type="evidence" value="ECO:0007669"/>
    <property type="project" value="UniProtKB-SubCell"/>
</dbReference>
<evidence type="ECO:0000256" key="1">
    <source>
        <dbReference type="ARBA" id="ARBA00004651"/>
    </source>
</evidence>
<evidence type="ECO:0000256" key="6">
    <source>
        <dbReference type="ARBA" id="ARBA00022692"/>
    </source>
</evidence>
<protein>
    <recommendedName>
        <fullName evidence="9">Cobalamin biosynthesis protein CobD</fullName>
    </recommendedName>
</protein>
<organism evidence="10 11">
    <name type="scientific">Metabacillus litoralis</name>
    <dbReference type="NCBI Taxonomy" id="152268"/>
    <lineage>
        <taxon>Bacteria</taxon>
        <taxon>Bacillati</taxon>
        <taxon>Bacillota</taxon>
        <taxon>Bacilli</taxon>
        <taxon>Bacillales</taxon>
        <taxon>Bacillaceae</taxon>
        <taxon>Metabacillus</taxon>
    </lineage>
</organism>
<dbReference type="GO" id="GO:0015420">
    <property type="term" value="F:ABC-type vitamin B12 transporter activity"/>
    <property type="evidence" value="ECO:0007669"/>
    <property type="project" value="UniProtKB-UniRule"/>
</dbReference>
<comment type="similarity">
    <text evidence="3 9">Belongs to the CobD/CbiB family.</text>
</comment>
<evidence type="ECO:0000256" key="2">
    <source>
        <dbReference type="ARBA" id="ARBA00004953"/>
    </source>
</evidence>
<comment type="function">
    <text evidence="9">Converts cobyric acid to cobinamide by the addition of aminopropanol on the F carboxylic group.</text>
</comment>
<dbReference type="RefSeq" id="WP_146950102.1">
    <property type="nucleotide sequence ID" value="NZ_VOQF01000013.1"/>
</dbReference>
<evidence type="ECO:0000256" key="9">
    <source>
        <dbReference type="HAMAP-Rule" id="MF_00024"/>
    </source>
</evidence>
<dbReference type="HAMAP" id="MF_00024">
    <property type="entry name" value="CobD_CbiB"/>
    <property type="match status" value="1"/>
</dbReference>